<dbReference type="Proteomes" id="UP000027138">
    <property type="component" value="Unassembled WGS sequence"/>
</dbReference>
<evidence type="ECO:0000256" key="2">
    <source>
        <dbReference type="ARBA" id="ARBA00023015"/>
    </source>
</evidence>
<dbReference type="GO" id="GO:0003677">
    <property type="term" value="F:DNA binding"/>
    <property type="evidence" value="ECO:0007669"/>
    <property type="project" value="UniProtKB-KW"/>
</dbReference>
<proteinExistence type="predicted"/>
<accession>A0A067LCJ8</accession>
<dbReference type="PANTHER" id="PTHR31391:SF143">
    <property type="entry name" value="B3 DNA-BINDING DOMAIN PROTEIN"/>
    <property type="match status" value="1"/>
</dbReference>
<dbReference type="GO" id="GO:0005634">
    <property type="term" value="C:nucleus"/>
    <property type="evidence" value="ECO:0007669"/>
    <property type="project" value="UniProtKB-SubCell"/>
</dbReference>
<dbReference type="OrthoDB" id="623918at2759"/>
<dbReference type="SMART" id="SM01019">
    <property type="entry name" value="B3"/>
    <property type="match status" value="2"/>
</dbReference>
<dbReference type="Gene3D" id="2.40.330.10">
    <property type="entry name" value="DNA-binding pseudobarrel domain"/>
    <property type="match status" value="3"/>
</dbReference>
<reference evidence="7 8" key="1">
    <citation type="journal article" date="2014" name="PLoS ONE">
        <title>Global Analysis of Gene Expression Profiles in Physic Nut (Jatropha curcas L.) Seedlings Exposed to Salt Stress.</title>
        <authorList>
            <person name="Zhang L."/>
            <person name="Zhang C."/>
            <person name="Wu P."/>
            <person name="Chen Y."/>
            <person name="Li M."/>
            <person name="Jiang H."/>
            <person name="Wu G."/>
        </authorList>
    </citation>
    <scope>NUCLEOTIDE SEQUENCE [LARGE SCALE GENOMIC DNA]</scope>
    <source>
        <strain evidence="8">cv. GZQX0401</strain>
        <tissue evidence="7">Young leaves</tissue>
    </source>
</reference>
<evidence type="ECO:0000259" key="6">
    <source>
        <dbReference type="PROSITE" id="PS50863"/>
    </source>
</evidence>
<gene>
    <name evidence="7" type="ORF">JCGZ_01473</name>
</gene>
<feature type="domain" description="TF-B3" evidence="6">
    <location>
        <begin position="211"/>
        <end position="308"/>
    </location>
</feature>
<keyword evidence="4" id="KW-0804">Transcription</keyword>
<evidence type="ECO:0000313" key="7">
    <source>
        <dbReference type="EMBL" id="KDP44973.1"/>
    </source>
</evidence>
<dbReference type="SUPFAM" id="SSF101936">
    <property type="entry name" value="DNA-binding pseudobarrel domain"/>
    <property type="match status" value="3"/>
</dbReference>
<dbReference type="InterPro" id="IPR015300">
    <property type="entry name" value="DNA-bd_pseudobarrel_sf"/>
</dbReference>
<sequence>MASLPKREDVNLMLEADKPHFFKIILQDSIRGGKLGIPKKFAIKYGDKLPSSIFLKVPTGAKWRVELIKCDGEPSYVHPGKKLAIPNAFSRKYFKQKRGAAALSTFEGKTWSAEFYYIVHKGRTSAKLLNGWKKFAQENHLEVGDVCAFELINQTKITFKITIFRHDQGNKKQPVGEKSNSREKFIQEYPSCSNLCVAIKAAKEFTSIHPFFKAVITASHLGRANVHVPHDFLSEMQQSKEKAKLQVGNRRWDVKLNLYANKMKHRGVLSAGWCQFARENSVQVGDVCVFELIDNQAVVMKVSIFRNVQ</sequence>
<keyword evidence="2" id="KW-0805">Transcription regulation</keyword>
<dbReference type="EMBL" id="KK914240">
    <property type="protein sequence ID" value="KDP44973.1"/>
    <property type="molecule type" value="Genomic_DNA"/>
</dbReference>
<dbReference type="Pfam" id="PF02362">
    <property type="entry name" value="B3"/>
    <property type="match status" value="2"/>
</dbReference>
<dbReference type="AlphaFoldDB" id="A0A067LCJ8"/>
<evidence type="ECO:0000256" key="3">
    <source>
        <dbReference type="ARBA" id="ARBA00023125"/>
    </source>
</evidence>
<keyword evidence="8" id="KW-1185">Reference proteome</keyword>
<dbReference type="InterPro" id="IPR044837">
    <property type="entry name" value="REM16-like"/>
</dbReference>
<evidence type="ECO:0000256" key="5">
    <source>
        <dbReference type="ARBA" id="ARBA00023242"/>
    </source>
</evidence>
<keyword evidence="3" id="KW-0238">DNA-binding</keyword>
<dbReference type="PROSITE" id="PS50863">
    <property type="entry name" value="B3"/>
    <property type="match status" value="2"/>
</dbReference>
<dbReference type="STRING" id="180498.A0A067LCJ8"/>
<dbReference type="InterPro" id="IPR003340">
    <property type="entry name" value="B3_DNA-bd"/>
</dbReference>
<organism evidence="7 8">
    <name type="scientific">Jatropha curcas</name>
    <name type="common">Barbados nut</name>
    <dbReference type="NCBI Taxonomy" id="180498"/>
    <lineage>
        <taxon>Eukaryota</taxon>
        <taxon>Viridiplantae</taxon>
        <taxon>Streptophyta</taxon>
        <taxon>Embryophyta</taxon>
        <taxon>Tracheophyta</taxon>
        <taxon>Spermatophyta</taxon>
        <taxon>Magnoliopsida</taxon>
        <taxon>eudicotyledons</taxon>
        <taxon>Gunneridae</taxon>
        <taxon>Pentapetalae</taxon>
        <taxon>rosids</taxon>
        <taxon>fabids</taxon>
        <taxon>Malpighiales</taxon>
        <taxon>Euphorbiaceae</taxon>
        <taxon>Crotonoideae</taxon>
        <taxon>Jatropheae</taxon>
        <taxon>Jatropha</taxon>
    </lineage>
</organism>
<evidence type="ECO:0000256" key="4">
    <source>
        <dbReference type="ARBA" id="ARBA00023163"/>
    </source>
</evidence>
<feature type="domain" description="TF-B3" evidence="6">
    <location>
        <begin position="68"/>
        <end position="167"/>
    </location>
</feature>
<dbReference type="PANTHER" id="PTHR31391">
    <property type="entry name" value="B3 DOMAIN-CONTAINING PROTEIN OS11G0197600-RELATED"/>
    <property type="match status" value="1"/>
</dbReference>
<evidence type="ECO:0000256" key="1">
    <source>
        <dbReference type="ARBA" id="ARBA00004123"/>
    </source>
</evidence>
<keyword evidence="5" id="KW-0539">Nucleus</keyword>
<name>A0A067LCJ8_JATCU</name>
<comment type="subcellular location">
    <subcellularLocation>
        <location evidence="1">Nucleus</location>
    </subcellularLocation>
</comment>
<protein>
    <recommendedName>
        <fullName evidence="6">TF-B3 domain-containing protein</fullName>
    </recommendedName>
</protein>
<dbReference type="CDD" id="cd10017">
    <property type="entry name" value="B3_DNA"/>
    <property type="match status" value="2"/>
</dbReference>
<evidence type="ECO:0000313" key="8">
    <source>
        <dbReference type="Proteomes" id="UP000027138"/>
    </source>
</evidence>